<keyword evidence="1" id="KW-0175">Coiled coil</keyword>
<name>A0A382N4P5_9ZZZZ</name>
<dbReference type="AlphaFoldDB" id="A0A382N4P5"/>
<evidence type="ECO:0000313" key="2">
    <source>
        <dbReference type="EMBL" id="SVC55157.1"/>
    </source>
</evidence>
<feature type="non-terminal residue" evidence="2">
    <location>
        <position position="1"/>
    </location>
</feature>
<organism evidence="2">
    <name type="scientific">marine metagenome</name>
    <dbReference type="NCBI Taxonomy" id="408172"/>
    <lineage>
        <taxon>unclassified sequences</taxon>
        <taxon>metagenomes</taxon>
        <taxon>ecological metagenomes</taxon>
    </lineage>
</organism>
<protein>
    <submittedName>
        <fullName evidence="2">Uncharacterized protein</fullName>
    </submittedName>
</protein>
<gene>
    <name evidence="2" type="ORF">METZ01_LOCUS308011</name>
</gene>
<feature type="coiled-coil region" evidence="1">
    <location>
        <begin position="40"/>
        <end position="77"/>
    </location>
</feature>
<dbReference type="EMBL" id="UINC01097449">
    <property type="protein sequence ID" value="SVC55157.1"/>
    <property type="molecule type" value="Genomic_DNA"/>
</dbReference>
<sequence length="201" mass="23891">KLDEINNTKEEFKLKDLKFEEIFEQFSEIRRELKLDSLNNDQVKKEIRGLKDQKKQLASTKNNLNKAIKEIELFKIREEYFKSKGKGLELPPCFIKKSSQTNKLQPDFMYEIEIHPTKYKIKSIWKEKHLERMKQIPGAIFSGILTLKKNDFRTLGKKIKKDAIKYKCNHWAISVDKTGDSKKIWKANLKFVKGYIYTHPH</sequence>
<reference evidence="2" key="1">
    <citation type="submission" date="2018-05" db="EMBL/GenBank/DDBJ databases">
        <authorList>
            <person name="Lanie J.A."/>
            <person name="Ng W.-L."/>
            <person name="Kazmierczak K.M."/>
            <person name="Andrzejewski T.M."/>
            <person name="Davidsen T.M."/>
            <person name="Wayne K.J."/>
            <person name="Tettelin H."/>
            <person name="Glass J.I."/>
            <person name="Rusch D."/>
            <person name="Podicherti R."/>
            <person name="Tsui H.-C.T."/>
            <person name="Winkler M.E."/>
        </authorList>
    </citation>
    <scope>NUCLEOTIDE SEQUENCE</scope>
</reference>
<proteinExistence type="predicted"/>
<evidence type="ECO:0000256" key="1">
    <source>
        <dbReference type="SAM" id="Coils"/>
    </source>
</evidence>
<accession>A0A382N4P5</accession>